<reference evidence="1" key="1">
    <citation type="thesis" date="2020" institute="ProQuest LLC" country="789 East Eisenhower Parkway, Ann Arbor, MI, USA">
        <title>Comparative Genomics and Chromosome Evolution.</title>
        <authorList>
            <person name="Mudd A.B."/>
        </authorList>
    </citation>
    <scope>NUCLEOTIDE SEQUENCE</scope>
    <source>
        <strain evidence="1">HN-11 Male</strain>
        <tissue evidence="1">Kidney and liver</tissue>
    </source>
</reference>
<name>A0A8J6JX06_ELECQ</name>
<gene>
    <name evidence="1" type="ORF">GDO78_019505</name>
</gene>
<dbReference type="Proteomes" id="UP000770717">
    <property type="component" value="Unassembled WGS sequence"/>
</dbReference>
<sequence>MLTKHFLPLLHSPICTLQQPPLHHLRCISARMYTHCYYNAPTHMIIRPLKYRLCQQHMGDVTFWCPCSIQLDRASSDVLP</sequence>
<keyword evidence="2" id="KW-1185">Reference proteome</keyword>
<evidence type="ECO:0000313" key="1">
    <source>
        <dbReference type="EMBL" id="KAG9473298.1"/>
    </source>
</evidence>
<proteinExistence type="predicted"/>
<dbReference type="AlphaFoldDB" id="A0A8J6JX06"/>
<comment type="caution">
    <text evidence="1">The sequence shown here is derived from an EMBL/GenBank/DDBJ whole genome shotgun (WGS) entry which is preliminary data.</text>
</comment>
<protein>
    <submittedName>
        <fullName evidence="1">Uncharacterized protein</fullName>
    </submittedName>
</protein>
<dbReference type="EMBL" id="WNTK01000017">
    <property type="protein sequence ID" value="KAG9473298.1"/>
    <property type="molecule type" value="Genomic_DNA"/>
</dbReference>
<evidence type="ECO:0000313" key="2">
    <source>
        <dbReference type="Proteomes" id="UP000770717"/>
    </source>
</evidence>
<accession>A0A8J6JX06</accession>
<organism evidence="1 2">
    <name type="scientific">Eleutherodactylus coqui</name>
    <name type="common">Puerto Rican coqui</name>
    <dbReference type="NCBI Taxonomy" id="57060"/>
    <lineage>
        <taxon>Eukaryota</taxon>
        <taxon>Metazoa</taxon>
        <taxon>Chordata</taxon>
        <taxon>Craniata</taxon>
        <taxon>Vertebrata</taxon>
        <taxon>Euteleostomi</taxon>
        <taxon>Amphibia</taxon>
        <taxon>Batrachia</taxon>
        <taxon>Anura</taxon>
        <taxon>Neobatrachia</taxon>
        <taxon>Hyloidea</taxon>
        <taxon>Eleutherodactylidae</taxon>
        <taxon>Eleutherodactylinae</taxon>
        <taxon>Eleutherodactylus</taxon>
        <taxon>Eleutherodactylus</taxon>
    </lineage>
</organism>